<dbReference type="EMBL" id="CAKMRJ010005412">
    <property type="protein sequence ID" value="CAH1441295.1"/>
    <property type="molecule type" value="Genomic_DNA"/>
</dbReference>
<dbReference type="Proteomes" id="UP001157418">
    <property type="component" value="Unassembled WGS sequence"/>
</dbReference>
<proteinExistence type="predicted"/>
<keyword evidence="4" id="KW-1185">Reference proteome</keyword>
<name>A0AAU9NTN5_9ASTR</name>
<feature type="compositionally biased region" description="Basic and acidic residues" evidence="1">
    <location>
        <begin position="229"/>
        <end position="239"/>
    </location>
</feature>
<sequence length="258" mass="29757">MDVPPGLDLQRESSGNRLFCKLNKSIYGLKQVSQQWFDKFSTFMKVLGYSQSKSDYSLFHKGSRDKYEALLVYVDDIIITDPYKEGIAFLKQQLSLQFKLKDLGFLGYFLGMEITRSKEGIFVSQWNYTLQLLEDTGLLATKPKDTPVDPRVDLNDKSGEEYYDQSKYRRLVDDDLEEQLSNGKVCVSSSITSFICANPIVSIEGKEYMVQVRDIASWCPDIKRVEDNMDRKSQQHETESEYEEDDYSVADEGRVNLD</sequence>
<comment type="caution">
    <text evidence="3">The sequence shown here is derived from an EMBL/GenBank/DDBJ whole genome shotgun (WGS) entry which is preliminary data.</text>
</comment>
<gene>
    <name evidence="3" type="ORF">LVIROSA_LOCUS27368</name>
</gene>
<evidence type="ECO:0000313" key="3">
    <source>
        <dbReference type="EMBL" id="CAH1441295.1"/>
    </source>
</evidence>
<feature type="domain" description="Reverse transcriptase Ty1/copia-type" evidence="2">
    <location>
        <begin position="3"/>
        <end position="148"/>
    </location>
</feature>
<reference evidence="3 4" key="1">
    <citation type="submission" date="2022-01" db="EMBL/GenBank/DDBJ databases">
        <authorList>
            <person name="Xiong W."/>
            <person name="Schranz E."/>
        </authorList>
    </citation>
    <scope>NUCLEOTIDE SEQUENCE [LARGE SCALE GENOMIC DNA]</scope>
</reference>
<feature type="region of interest" description="Disordered" evidence="1">
    <location>
        <begin position="229"/>
        <end position="258"/>
    </location>
</feature>
<protein>
    <recommendedName>
        <fullName evidence="2">Reverse transcriptase Ty1/copia-type domain-containing protein</fullName>
    </recommendedName>
</protein>
<evidence type="ECO:0000256" key="1">
    <source>
        <dbReference type="SAM" id="MobiDB-lite"/>
    </source>
</evidence>
<dbReference type="AlphaFoldDB" id="A0AAU9NTN5"/>
<evidence type="ECO:0000259" key="2">
    <source>
        <dbReference type="Pfam" id="PF07727"/>
    </source>
</evidence>
<dbReference type="InterPro" id="IPR013103">
    <property type="entry name" value="RVT_2"/>
</dbReference>
<dbReference type="Pfam" id="PF07727">
    <property type="entry name" value="RVT_2"/>
    <property type="match status" value="1"/>
</dbReference>
<organism evidence="3 4">
    <name type="scientific">Lactuca virosa</name>
    <dbReference type="NCBI Taxonomy" id="75947"/>
    <lineage>
        <taxon>Eukaryota</taxon>
        <taxon>Viridiplantae</taxon>
        <taxon>Streptophyta</taxon>
        <taxon>Embryophyta</taxon>
        <taxon>Tracheophyta</taxon>
        <taxon>Spermatophyta</taxon>
        <taxon>Magnoliopsida</taxon>
        <taxon>eudicotyledons</taxon>
        <taxon>Gunneridae</taxon>
        <taxon>Pentapetalae</taxon>
        <taxon>asterids</taxon>
        <taxon>campanulids</taxon>
        <taxon>Asterales</taxon>
        <taxon>Asteraceae</taxon>
        <taxon>Cichorioideae</taxon>
        <taxon>Cichorieae</taxon>
        <taxon>Lactucinae</taxon>
        <taxon>Lactuca</taxon>
    </lineage>
</organism>
<feature type="compositionally biased region" description="Acidic residues" evidence="1">
    <location>
        <begin position="240"/>
        <end position="249"/>
    </location>
</feature>
<accession>A0AAU9NTN5</accession>
<evidence type="ECO:0000313" key="4">
    <source>
        <dbReference type="Proteomes" id="UP001157418"/>
    </source>
</evidence>